<protein>
    <submittedName>
        <fullName evidence="1">Uncharacterized protein</fullName>
    </submittedName>
</protein>
<name>A0A395IDT5_9HELO</name>
<evidence type="ECO:0000313" key="1">
    <source>
        <dbReference type="EMBL" id="RAL58522.1"/>
    </source>
</evidence>
<keyword evidence="2" id="KW-1185">Reference proteome</keyword>
<dbReference type="Proteomes" id="UP000249056">
    <property type="component" value="Unassembled WGS sequence"/>
</dbReference>
<reference evidence="1 2" key="1">
    <citation type="submission" date="2018-06" db="EMBL/GenBank/DDBJ databases">
        <title>Genome Sequence of the Brown Rot Fungal Pathogen Monilinia fructigena.</title>
        <authorList>
            <person name="Landi L."/>
            <person name="De Miccolis Angelini R.M."/>
            <person name="Pollastro S."/>
            <person name="Abate D."/>
            <person name="Faretra F."/>
            <person name="Romanazzi G."/>
        </authorList>
    </citation>
    <scope>NUCLEOTIDE SEQUENCE [LARGE SCALE GENOMIC DNA]</scope>
    <source>
        <strain evidence="1 2">Mfrg269</strain>
    </source>
</reference>
<comment type="caution">
    <text evidence="1">The sequence shown here is derived from an EMBL/GenBank/DDBJ whole genome shotgun (WGS) entry which is preliminary data.</text>
</comment>
<organism evidence="1 2">
    <name type="scientific">Monilinia fructigena</name>
    <dbReference type="NCBI Taxonomy" id="38457"/>
    <lineage>
        <taxon>Eukaryota</taxon>
        <taxon>Fungi</taxon>
        <taxon>Dikarya</taxon>
        <taxon>Ascomycota</taxon>
        <taxon>Pezizomycotina</taxon>
        <taxon>Leotiomycetes</taxon>
        <taxon>Helotiales</taxon>
        <taxon>Sclerotiniaceae</taxon>
        <taxon>Monilinia</taxon>
    </lineage>
</organism>
<evidence type="ECO:0000313" key="2">
    <source>
        <dbReference type="Proteomes" id="UP000249056"/>
    </source>
</evidence>
<gene>
    <name evidence="1" type="ORF">DID88_004026</name>
</gene>
<dbReference type="AlphaFoldDB" id="A0A395IDT5"/>
<dbReference type="EMBL" id="QKRW01000079">
    <property type="protein sequence ID" value="RAL58522.1"/>
    <property type="molecule type" value="Genomic_DNA"/>
</dbReference>
<accession>A0A395IDT5</accession>
<sequence length="80" mass="9271">MPHLLDTREGSIRQPLNLLYLPRITHLQLDSTRLSSRKLSLSILVSFLIFITSRSIQGYLIQISISQKLKPKQIQNVFPR</sequence>
<proteinExistence type="predicted"/>